<dbReference type="PATRIC" id="fig|1094466.5.peg.296"/>
<feature type="transmembrane region" description="Helical" evidence="12">
    <location>
        <begin position="164"/>
        <end position="182"/>
    </location>
</feature>
<dbReference type="InterPro" id="IPR000014">
    <property type="entry name" value="PAS"/>
</dbReference>
<feature type="domain" description="Response regulatory" evidence="14">
    <location>
        <begin position="1321"/>
        <end position="1437"/>
    </location>
</feature>
<dbReference type="CDD" id="cd00082">
    <property type="entry name" value="HisKA"/>
    <property type="match status" value="1"/>
</dbReference>
<feature type="domain" description="PAC" evidence="16">
    <location>
        <begin position="883"/>
        <end position="934"/>
    </location>
</feature>
<dbReference type="PROSITE" id="PS50110">
    <property type="entry name" value="RESPONSE_REGULATORY"/>
    <property type="match status" value="1"/>
</dbReference>
<evidence type="ECO:0000256" key="5">
    <source>
        <dbReference type="ARBA" id="ARBA00022741"/>
    </source>
</evidence>
<dbReference type="OrthoDB" id="9811889at2"/>
<dbReference type="Gene3D" id="3.30.450.20">
    <property type="entry name" value="PAS domain"/>
    <property type="match status" value="3"/>
</dbReference>
<reference evidence="18" key="2">
    <citation type="submission" date="2012-03" db="EMBL/GenBank/DDBJ databases">
        <title>Complete genome sequence of Flavobacterium indicum GPTSA100-9T, isolated from warm spring water.</title>
        <authorList>
            <person name="Barbier P."/>
            <person name="Houel A."/>
            <person name="Loux V."/>
            <person name="Poulain J."/>
            <person name="Bernardet J.-F."/>
            <person name="Touchon M."/>
            <person name="Duchaud E."/>
        </authorList>
    </citation>
    <scope>NUCLEOTIDE SEQUENCE [LARGE SCALE GENOMIC DNA]</scope>
    <source>
        <strain evidence="18">DSM 17447 / CIP 109464 / GPTSA100-9</strain>
    </source>
</reference>
<dbReference type="SUPFAM" id="SSF47384">
    <property type="entry name" value="Homodimeric domain of signal transducing histidine kinase"/>
    <property type="match status" value="1"/>
</dbReference>
<evidence type="ECO:0000256" key="1">
    <source>
        <dbReference type="ARBA" id="ARBA00000085"/>
    </source>
</evidence>
<keyword evidence="3 11" id="KW-0597">Phosphoprotein</keyword>
<keyword evidence="12" id="KW-1133">Transmembrane helix</keyword>
<dbReference type="eggNOG" id="COG2202">
    <property type="taxonomic scope" value="Bacteria"/>
</dbReference>
<dbReference type="SMART" id="SM00387">
    <property type="entry name" value="HATPase_c"/>
    <property type="match status" value="1"/>
</dbReference>
<dbReference type="PROSITE" id="PS50112">
    <property type="entry name" value="PAS"/>
    <property type="match status" value="3"/>
</dbReference>
<dbReference type="SMART" id="SM00065">
    <property type="entry name" value="GAF"/>
    <property type="match status" value="2"/>
</dbReference>
<dbReference type="InterPro" id="IPR004358">
    <property type="entry name" value="Sig_transdc_His_kin-like_C"/>
</dbReference>
<evidence type="ECO:0000256" key="2">
    <source>
        <dbReference type="ARBA" id="ARBA00012438"/>
    </source>
</evidence>
<dbReference type="SMART" id="SM00086">
    <property type="entry name" value="PAC"/>
    <property type="match status" value="3"/>
</dbReference>
<dbReference type="InterPro" id="IPR003594">
    <property type="entry name" value="HATPase_dom"/>
</dbReference>
<feature type="transmembrane region" description="Helical" evidence="12">
    <location>
        <begin position="62"/>
        <end position="79"/>
    </location>
</feature>
<dbReference type="EMBL" id="HE774682">
    <property type="protein sequence ID" value="CCG52294.1"/>
    <property type="molecule type" value="Genomic_DNA"/>
</dbReference>
<dbReference type="InterPro" id="IPR003018">
    <property type="entry name" value="GAF"/>
</dbReference>
<feature type="domain" description="PAC" evidence="16">
    <location>
        <begin position="400"/>
        <end position="452"/>
    </location>
</feature>
<dbReference type="PRINTS" id="PR00344">
    <property type="entry name" value="BCTRLSENSOR"/>
</dbReference>
<dbReference type="SMART" id="SM00448">
    <property type="entry name" value="REC"/>
    <property type="match status" value="1"/>
</dbReference>
<dbReference type="PROSITE" id="PS50109">
    <property type="entry name" value="HIS_KIN"/>
    <property type="match status" value="1"/>
</dbReference>
<sequence>MNLEDYLSLSVDISYTSWWFITAMAVLLTYCIFIIFQKSLISNKEIIKTLSKNRIVSVYKKNNLLYFSLVLFITEIIYFKMHLTSTINLIQKFTFGTFLLILFFTHKNKMVKKHLKSIFIVLFIGIILTYFYRITQPIISIITISELIILLFFSYNIFERFKNYIFFSIFSCIVFITMFVFIDANKDIYINFINANVIILIINITRRISVINTSDQLIFSNNIINHSNTLTIACTNLGEVMFCSDSINKILGYRSDEVLGKKFWELTEDREFTQKDYNIVYQPNSVYVRKLKTKNGEYKYIQWNDYKYSENLYIATGHDITQKIEVEKKYENLIQYASDIIFETDKFGVFTFINPFAVKILGYNENEIIGQPFTTFITDDYKEKVIRFFENINPEQTDFETIEFPILDKFGKKIWLSQKTTIKRDEKNKIIGFSAIVRDITKTKEIAEIENERKQNLEKYNITLNALSSKNFNNYNTIEDIIKDIFKEAYNSIRVDTLSYWKNYDDKITLECILDYDHNETTPKKGFEFLKIDSKDYFNALNEQTYIEINTFKNYNPDSFFIKNYVNLFNVKSLLDFPIYLHGKLEGIVCLETKSSEHDWNDDEINFARTISDIITISIESFKRKTVEKQAIYQTQILLEIAKITERLLVSNDLSEIFSNANSFIGNTIKADRFYFYENKNNTLSHRFEWKASDNKVTTNNPAFQNVPHSYYPEFIEILLDNKPFIVTKSNVKKGALADFFEEYGIQSKLILPIFKKDVFVGLIGFDDNKKERVWTDEEINSLQILANNISSTLVRIENEKVLKESEEKFKLLANNIPATVYLIKFDETRNIVFLNDEVEKLTGYSRNEILDNNFKVHNLYHPEDREIALKTIQTALEKNTPYKITCRIIKKNGDVVWIEEYGEGILKDNKVEYIEGVLIDITERKNAEKALLEKELAEASNKSKSDFLANMSHEIRTPLNGIIGFSQLLLNTDVDLIQKEYILTVNQSAESLLDIVNDILDISKIEAGKLTLDPREINLYKIIYQAMDLIKFNASQKNIELIVNVHKNVPCSINIDDIRLKQILINLLSNAVKFTHEGQILLNVSLLQHDQITNETHIRFEVMDTGIGIKPENSQKILEAFSQEDTSTTRNYGGTGLGLSITNSLLKLMNSQLKIESSPDKGSCFSFDLVLQAKYCKTHRKINHDLIKKALIIEKNPISGLVLQNILESFQFETTLQTKNFNYIESTFDILFLDYNSVSKIEFDNIIKFQREKGFYLFILQQSITKNIDSYLNNKVKILIKPIKVPTLQKEINAIADNKKVDELSHTIQMESPAPSGKIKILIIEDNKVNLLLSKTLIKNKISNVEIYEAENGLDGLEMYKQHSPHITLMDIQMPVMNGYEATEEIFKVNPKATIIALTAGIFTGEKEKCLEMGMVDFLIKPLNKDIFEQKLLKWIKAI</sequence>
<feature type="domain" description="PAS" evidence="15">
    <location>
        <begin position="326"/>
        <end position="396"/>
    </location>
</feature>
<dbReference type="InterPro" id="IPR013767">
    <property type="entry name" value="PAS_fold"/>
</dbReference>
<feature type="modified residue" description="4-aspartylphosphate" evidence="11">
    <location>
        <position position="1372"/>
    </location>
</feature>
<dbReference type="Pfam" id="PF00512">
    <property type="entry name" value="HisKA"/>
    <property type="match status" value="1"/>
</dbReference>
<dbReference type="CDD" id="cd16922">
    <property type="entry name" value="HATPase_EvgS-ArcB-TorS-like"/>
    <property type="match status" value="1"/>
</dbReference>
<proteinExistence type="predicted"/>
<dbReference type="HOGENOM" id="CLU_251887_0_0_10"/>
<dbReference type="SUPFAM" id="SSF55785">
    <property type="entry name" value="PYP-like sensor domain (PAS domain)"/>
    <property type="match status" value="3"/>
</dbReference>
<evidence type="ECO:0000259" key="16">
    <source>
        <dbReference type="PROSITE" id="PS50113"/>
    </source>
</evidence>
<keyword evidence="18" id="KW-1185">Reference proteome</keyword>
<dbReference type="RefSeq" id="WP_014387438.1">
    <property type="nucleotide sequence ID" value="NC_017025.1"/>
</dbReference>
<dbReference type="Proteomes" id="UP000007599">
    <property type="component" value="Chromosome I"/>
</dbReference>
<dbReference type="InterPro" id="IPR011006">
    <property type="entry name" value="CheY-like_superfamily"/>
</dbReference>
<dbReference type="CDD" id="cd00130">
    <property type="entry name" value="PAS"/>
    <property type="match status" value="3"/>
</dbReference>
<dbReference type="FunFam" id="3.30.565.10:FF:000010">
    <property type="entry name" value="Sensor histidine kinase RcsC"/>
    <property type="match status" value="1"/>
</dbReference>
<evidence type="ECO:0000256" key="8">
    <source>
        <dbReference type="ARBA" id="ARBA00023012"/>
    </source>
</evidence>
<keyword evidence="7" id="KW-0067">ATP-binding</keyword>
<dbReference type="GO" id="GO:0006355">
    <property type="term" value="P:regulation of DNA-templated transcription"/>
    <property type="evidence" value="ECO:0007669"/>
    <property type="project" value="InterPro"/>
</dbReference>
<accession>H8XP27</accession>
<evidence type="ECO:0000259" key="14">
    <source>
        <dbReference type="PROSITE" id="PS50110"/>
    </source>
</evidence>
<keyword evidence="12" id="KW-0812">Transmembrane</keyword>
<dbReference type="SUPFAM" id="SSF55781">
    <property type="entry name" value="GAF domain-like"/>
    <property type="match status" value="2"/>
</dbReference>
<feature type="domain" description="PAS" evidence="15">
    <location>
        <begin position="238"/>
        <end position="261"/>
    </location>
</feature>
<evidence type="ECO:0000256" key="6">
    <source>
        <dbReference type="ARBA" id="ARBA00022777"/>
    </source>
</evidence>
<dbReference type="PANTHER" id="PTHR45339:SF1">
    <property type="entry name" value="HYBRID SIGNAL TRANSDUCTION HISTIDINE KINASE J"/>
    <property type="match status" value="1"/>
</dbReference>
<dbReference type="InterPro" id="IPR029016">
    <property type="entry name" value="GAF-like_dom_sf"/>
</dbReference>
<comment type="subunit">
    <text evidence="9">At low DSF concentrations, interacts with RpfF.</text>
</comment>
<keyword evidence="8" id="KW-0902">Two-component regulatory system</keyword>
<evidence type="ECO:0000256" key="4">
    <source>
        <dbReference type="ARBA" id="ARBA00022679"/>
    </source>
</evidence>
<dbReference type="PANTHER" id="PTHR45339">
    <property type="entry name" value="HYBRID SIGNAL TRANSDUCTION HISTIDINE KINASE J"/>
    <property type="match status" value="1"/>
</dbReference>
<dbReference type="Gene3D" id="3.30.565.10">
    <property type="entry name" value="Histidine kinase-like ATPase, C-terminal domain"/>
    <property type="match status" value="1"/>
</dbReference>
<dbReference type="InterPro" id="IPR003661">
    <property type="entry name" value="HisK_dim/P_dom"/>
</dbReference>
<keyword evidence="4 17" id="KW-0808">Transferase</keyword>
<dbReference type="Gene3D" id="1.10.287.130">
    <property type="match status" value="1"/>
</dbReference>
<evidence type="ECO:0000256" key="3">
    <source>
        <dbReference type="ARBA" id="ARBA00022553"/>
    </source>
</evidence>
<comment type="catalytic activity">
    <reaction evidence="1">
        <text>ATP + protein L-histidine = ADP + protein N-phospho-L-histidine.</text>
        <dbReference type="EC" id="2.7.13.3"/>
    </reaction>
</comment>
<name>H8XP27_FLAIG</name>
<dbReference type="InterPro" id="IPR001789">
    <property type="entry name" value="Sig_transdc_resp-reg_receiver"/>
</dbReference>
<evidence type="ECO:0000256" key="10">
    <source>
        <dbReference type="ARBA" id="ARBA00068150"/>
    </source>
</evidence>
<dbReference type="InterPro" id="IPR036097">
    <property type="entry name" value="HisK_dim/P_sf"/>
</dbReference>
<dbReference type="SMART" id="SM00091">
    <property type="entry name" value="PAS"/>
    <property type="match status" value="3"/>
</dbReference>
<dbReference type="InterPro" id="IPR036890">
    <property type="entry name" value="HATPase_C_sf"/>
</dbReference>
<keyword evidence="5" id="KW-0547">Nucleotide-binding</keyword>
<keyword evidence="12" id="KW-0472">Membrane</keyword>
<dbReference type="InterPro" id="IPR013655">
    <property type="entry name" value="PAS_fold_3"/>
</dbReference>
<protein>
    <recommendedName>
        <fullName evidence="10">Sensory/regulatory protein RpfC</fullName>
        <ecNumber evidence="2">2.7.13.3</ecNumber>
    </recommendedName>
</protein>
<dbReference type="Pfam" id="PF02518">
    <property type="entry name" value="HATPase_c"/>
    <property type="match status" value="1"/>
</dbReference>
<dbReference type="SUPFAM" id="SSF52172">
    <property type="entry name" value="CheY-like"/>
    <property type="match status" value="1"/>
</dbReference>
<reference evidence="17 18" key="1">
    <citation type="journal article" date="2012" name="J. Bacteriol.">
        <title>Complete Genome Sequence of Flavobacterium indicum GPSTA100-9T, Isolated from Warm Spring Water.</title>
        <authorList>
            <person name="Barbier P."/>
            <person name="Houel A."/>
            <person name="Loux V."/>
            <person name="Poulain J."/>
            <person name="Bernardet J.F."/>
            <person name="Touchon M."/>
            <person name="Duchaud E."/>
        </authorList>
    </citation>
    <scope>NUCLEOTIDE SEQUENCE [LARGE SCALE GENOMIC DNA]</scope>
    <source>
        <strain evidence="18">DSM 17447 / CIP 109464 / GPTSA100-9</strain>
    </source>
</reference>
<dbReference type="PROSITE" id="PS50113">
    <property type="entry name" value="PAC"/>
    <property type="match status" value="2"/>
</dbReference>
<keyword evidence="6 17" id="KW-0418">Kinase</keyword>
<evidence type="ECO:0000256" key="9">
    <source>
        <dbReference type="ARBA" id="ARBA00064003"/>
    </source>
</evidence>
<feature type="domain" description="PAS" evidence="15">
    <location>
        <begin position="806"/>
        <end position="880"/>
    </location>
</feature>
<dbReference type="EC" id="2.7.13.3" evidence="2"/>
<dbReference type="InterPro" id="IPR001610">
    <property type="entry name" value="PAC"/>
</dbReference>
<evidence type="ECO:0000313" key="17">
    <source>
        <dbReference type="EMBL" id="CCG52294.1"/>
    </source>
</evidence>
<dbReference type="eggNOG" id="COG2205">
    <property type="taxonomic scope" value="Bacteria"/>
</dbReference>
<feature type="transmembrane region" description="Helical" evidence="12">
    <location>
        <begin position="138"/>
        <end position="157"/>
    </location>
</feature>
<dbReference type="KEGG" id="fin:KQS_01505"/>
<feature type="transmembrane region" description="Helical" evidence="12">
    <location>
        <begin position="85"/>
        <end position="103"/>
    </location>
</feature>
<feature type="transmembrane region" description="Helical" evidence="12">
    <location>
        <begin position="20"/>
        <end position="41"/>
    </location>
</feature>
<dbReference type="InterPro" id="IPR035965">
    <property type="entry name" value="PAS-like_dom_sf"/>
</dbReference>
<evidence type="ECO:0000256" key="7">
    <source>
        <dbReference type="ARBA" id="ARBA00022840"/>
    </source>
</evidence>
<dbReference type="CDD" id="cd17546">
    <property type="entry name" value="REC_hyHK_CKI1_RcsC-like"/>
    <property type="match status" value="1"/>
</dbReference>
<dbReference type="InterPro" id="IPR000700">
    <property type="entry name" value="PAS-assoc_C"/>
</dbReference>
<feature type="domain" description="Histidine kinase" evidence="13">
    <location>
        <begin position="951"/>
        <end position="1174"/>
    </location>
</feature>
<evidence type="ECO:0000313" key="18">
    <source>
        <dbReference type="Proteomes" id="UP000007599"/>
    </source>
</evidence>
<dbReference type="Gene3D" id="3.40.50.2300">
    <property type="match status" value="1"/>
</dbReference>
<evidence type="ECO:0000259" key="15">
    <source>
        <dbReference type="PROSITE" id="PS50112"/>
    </source>
</evidence>
<dbReference type="Gene3D" id="3.30.450.40">
    <property type="match status" value="2"/>
</dbReference>
<dbReference type="Pfam" id="PF13426">
    <property type="entry name" value="PAS_9"/>
    <property type="match status" value="1"/>
</dbReference>
<dbReference type="SUPFAM" id="SSF55874">
    <property type="entry name" value="ATPase domain of HSP90 chaperone/DNA topoisomerase II/histidine kinase"/>
    <property type="match status" value="1"/>
</dbReference>
<dbReference type="Pfam" id="PF08447">
    <property type="entry name" value="PAS_3"/>
    <property type="match status" value="1"/>
</dbReference>
<dbReference type="GO" id="GO:0000155">
    <property type="term" value="F:phosphorelay sensor kinase activity"/>
    <property type="evidence" value="ECO:0007669"/>
    <property type="project" value="InterPro"/>
</dbReference>
<gene>
    <name evidence="17" type="ordered locus">KQS_01505</name>
</gene>
<dbReference type="Pfam" id="PF00072">
    <property type="entry name" value="Response_reg"/>
    <property type="match status" value="1"/>
</dbReference>
<dbReference type="STRING" id="1094466.KQS_01505"/>
<dbReference type="SMART" id="SM00388">
    <property type="entry name" value="HisKA"/>
    <property type="match status" value="1"/>
</dbReference>
<feature type="transmembrane region" description="Helical" evidence="12">
    <location>
        <begin position="115"/>
        <end position="132"/>
    </location>
</feature>
<dbReference type="FunFam" id="1.10.287.130:FF:000002">
    <property type="entry name" value="Two-component osmosensing histidine kinase"/>
    <property type="match status" value="1"/>
</dbReference>
<dbReference type="GO" id="GO:0005524">
    <property type="term" value="F:ATP binding"/>
    <property type="evidence" value="ECO:0007669"/>
    <property type="project" value="UniProtKB-KW"/>
</dbReference>
<evidence type="ECO:0000256" key="11">
    <source>
        <dbReference type="PROSITE-ProRule" id="PRU00169"/>
    </source>
</evidence>
<evidence type="ECO:0000259" key="13">
    <source>
        <dbReference type="PROSITE" id="PS50109"/>
    </source>
</evidence>
<dbReference type="Pfam" id="PF00989">
    <property type="entry name" value="PAS"/>
    <property type="match status" value="1"/>
</dbReference>
<organism evidence="17 18">
    <name type="scientific">Flavobacterium indicum (strain DSM 17447 / CIP 109464 / GPTSA100-9)</name>
    <dbReference type="NCBI Taxonomy" id="1094466"/>
    <lineage>
        <taxon>Bacteria</taxon>
        <taxon>Pseudomonadati</taxon>
        <taxon>Bacteroidota</taxon>
        <taxon>Flavobacteriia</taxon>
        <taxon>Flavobacteriales</taxon>
        <taxon>Flavobacteriaceae</taxon>
        <taxon>Flavobacterium</taxon>
    </lineage>
</organism>
<dbReference type="Pfam" id="PF01590">
    <property type="entry name" value="GAF"/>
    <property type="match status" value="2"/>
</dbReference>
<dbReference type="NCBIfam" id="TIGR00229">
    <property type="entry name" value="sensory_box"/>
    <property type="match status" value="3"/>
</dbReference>
<dbReference type="InterPro" id="IPR005467">
    <property type="entry name" value="His_kinase_dom"/>
</dbReference>
<evidence type="ECO:0000256" key="12">
    <source>
        <dbReference type="SAM" id="Phobius"/>
    </source>
</evidence>